<dbReference type="GO" id="GO:0005783">
    <property type="term" value="C:endoplasmic reticulum"/>
    <property type="evidence" value="ECO:0007669"/>
    <property type="project" value="TreeGrafter"/>
</dbReference>
<dbReference type="InterPro" id="IPR040177">
    <property type="entry name" value="SLC30A9"/>
</dbReference>
<feature type="transmembrane region" description="Helical" evidence="2">
    <location>
        <begin position="129"/>
        <end position="149"/>
    </location>
</feature>
<dbReference type="PANTHER" id="PTHR13414:SF9">
    <property type="entry name" value="PROTON-COUPLED ZINC ANTIPORTER SLC30A9, MITOCHONDRIAL"/>
    <property type="match status" value="1"/>
</dbReference>
<dbReference type="EMBL" id="JABFDY010000005">
    <property type="protein sequence ID" value="KAF7707523.1"/>
    <property type="molecule type" value="Genomic_DNA"/>
</dbReference>
<evidence type="ECO:0000313" key="4">
    <source>
        <dbReference type="Proteomes" id="UP000606274"/>
    </source>
</evidence>
<dbReference type="GO" id="GO:0008324">
    <property type="term" value="F:monoatomic cation transmembrane transporter activity"/>
    <property type="evidence" value="ECO:0007669"/>
    <property type="project" value="InterPro"/>
</dbReference>
<dbReference type="PANTHER" id="PTHR13414">
    <property type="entry name" value="HUEL-CATION TRANSPORTER"/>
    <property type="match status" value="1"/>
</dbReference>
<evidence type="ECO:0000256" key="1">
    <source>
        <dbReference type="ARBA" id="ARBA00022448"/>
    </source>
</evidence>
<name>A0A8T0BMQ2_SILME</name>
<reference evidence="3" key="1">
    <citation type="submission" date="2020-08" db="EMBL/GenBank/DDBJ databases">
        <title>Chromosome-level assembly of Southern catfish (Silurus meridionalis) provides insights into visual adaptation to the nocturnal and benthic lifestyles.</title>
        <authorList>
            <person name="Zhang Y."/>
            <person name="Wang D."/>
            <person name="Peng Z."/>
        </authorList>
    </citation>
    <scope>NUCLEOTIDE SEQUENCE</scope>
    <source>
        <strain evidence="3">SWU-2019-XX</strain>
        <tissue evidence="3">Muscle</tissue>
    </source>
</reference>
<dbReference type="AlphaFoldDB" id="A0A8T0BMQ2"/>
<keyword evidence="1" id="KW-0813">Transport</keyword>
<keyword evidence="2" id="KW-0472">Membrane</keyword>
<evidence type="ECO:0000256" key="2">
    <source>
        <dbReference type="SAM" id="Phobius"/>
    </source>
</evidence>
<dbReference type="GO" id="GO:0006882">
    <property type="term" value="P:intracellular zinc ion homeostasis"/>
    <property type="evidence" value="ECO:0007669"/>
    <property type="project" value="TreeGrafter"/>
</dbReference>
<proteinExistence type="predicted"/>
<protein>
    <submittedName>
        <fullName evidence="3">Uncharacterized protein</fullName>
    </submittedName>
</protein>
<dbReference type="GO" id="GO:0006829">
    <property type="term" value="P:zinc ion transport"/>
    <property type="evidence" value="ECO:0007669"/>
    <property type="project" value="InterPro"/>
</dbReference>
<sequence>MLIFMAGAGLSFSNGIIGLKQPPMESLLWAYCILAGSFVSEGVMLTITICELRRNAQKSGLSFYNYGWQSGCKGHSLPDPRGASITWAQSQCYSTAPPTESGQKIFITPVRAMYQFCLKPRYGFSNKPYIVSLISGVAIFMMGAGLSWYHGSIFTFRRRTRSELWVTRKPGKVTEQDGCVLGIDSYVPKILVWKKHVCGHEHVQEK</sequence>
<feature type="transmembrane region" description="Helical" evidence="2">
    <location>
        <begin position="28"/>
        <end position="50"/>
    </location>
</feature>
<evidence type="ECO:0000313" key="3">
    <source>
        <dbReference type="EMBL" id="KAF7707523.1"/>
    </source>
</evidence>
<comment type="caution">
    <text evidence="3">The sequence shown here is derived from an EMBL/GenBank/DDBJ whole genome shotgun (WGS) entry which is preliminary data.</text>
</comment>
<accession>A0A8T0BMQ2</accession>
<gene>
    <name evidence="3" type="ORF">HF521_018741</name>
</gene>
<organism evidence="3 4">
    <name type="scientific">Silurus meridionalis</name>
    <name type="common">Southern catfish</name>
    <name type="synonym">Silurus soldatovi meridionalis</name>
    <dbReference type="NCBI Taxonomy" id="175797"/>
    <lineage>
        <taxon>Eukaryota</taxon>
        <taxon>Metazoa</taxon>
        <taxon>Chordata</taxon>
        <taxon>Craniata</taxon>
        <taxon>Vertebrata</taxon>
        <taxon>Euteleostomi</taxon>
        <taxon>Actinopterygii</taxon>
        <taxon>Neopterygii</taxon>
        <taxon>Teleostei</taxon>
        <taxon>Ostariophysi</taxon>
        <taxon>Siluriformes</taxon>
        <taxon>Siluridae</taxon>
        <taxon>Silurus</taxon>
    </lineage>
</organism>
<dbReference type="Proteomes" id="UP000606274">
    <property type="component" value="Unassembled WGS sequence"/>
</dbReference>
<keyword evidence="2" id="KW-0812">Transmembrane</keyword>
<keyword evidence="2" id="KW-1133">Transmembrane helix</keyword>
<keyword evidence="4" id="KW-1185">Reference proteome</keyword>